<dbReference type="GO" id="GO:0016020">
    <property type="term" value="C:membrane"/>
    <property type="evidence" value="ECO:0007669"/>
    <property type="project" value="UniProtKB-SubCell"/>
</dbReference>
<organism evidence="7 8">
    <name type="scientific">Chytriomyces confervae</name>
    <dbReference type="NCBI Taxonomy" id="246404"/>
    <lineage>
        <taxon>Eukaryota</taxon>
        <taxon>Fungi</taxon>
        <taxon>Fungi incertae sedis</taxon>
        <taxon>Chytridiomycota</taxon>
        <taxon>Chytridiomycota incertae sedis</taxon>
        <taxon>Chytridiomycetes</taxon>
        <taxon>Chytridiales</taxon>
        <taxon>Chytriomycetaceae</taxon>
        <taxon>Chytriomyces</taxon>
    </lineage>
</organism>
<dbReference type="GO" id="GO:0005506">
    <property type="term" value="F:iron ion binding"/>
    <property type="evidence" value="ECO:0007669"/>
    <property type="project" value="InterPro"/>
</dbReference>
<dbReference type="InterPro" id="IPR050307">
    <property type="entry name" value="Sterol_Desaturase_Related"/>
</dbReference>
<evidence type="ECO:0000256" key="3">
    <source>
        <dbReference type="ARBA" id="ARBA00022989"/>
    </source>
</evidence>
<protein>
    <recommendedName>
        <fullName evidence="6">Fatty acid hydroxylase domain-containing protein</fullName>
    </recommendedName>
</protein>
<keyword evidence="4 5" id="KW-0472">Membrane</keyword>
<accession>A0A507FSE4</accession>
<comment type="caution">
    <text evidence="7">The sequence shown here is derived from an EMBL/GenBank/DDBJ whole genome shotgun (WGS) entry which is preliminary data.</text>
</comment>
<dbReference type="AlphaFoldDB" id="A0A507FSE4"/>
<dbReference type="GO" id="GO:0016491">
    <property type="term" value="F:oxidoreductase activity"/>
    <property type="evidence" value="ECO:0007669"/>
    <property type="project" value="InterPro"/>
</dbReference>
<dbReference type="PANTHER" id="PTHR11863">
    <property type="entry name" value="STEROL DESATURASE"/>
    <property type="match status" value="1"/>
</dbReference>
<dbReference type="Proteomes" id="UP000320333">
    <property type="component" value="Unassembled WGS sequence"/>
</dbReference>
<sequence length="286" mass="32060">MGFSFTENIGQALILANFVLFINSDWGRALWQEHVLQRFTTAQIQTWGTYVVGFGITWIMYAAFFLIDMSQKPASITDTKVQPAVPVTYAMYQKALPRVLFNSVILNACLAYAGSFSPLQLKVSVDEFPSTAIFLRDIAGCGLITEFGFYGAHYLFHHPSIYKHFHKIHHEFTAPMAIASTYAHPLEHVVANVLPIAVGPFILRSHILVAFCFTIMGIINTACVHSGYLVPGFEPSLAHDYHHMKFNFCYGTSLGICDWLFGTTPTDAELESQYHARMAKMSKKAE</sequence>
<feature type="transmembrane region" description="Helical" evidence="5">
    <location>
        <begin position="133"/>
        <end position="156"/>
    </location>
</feature>
<dbReference type="Pfam" id="PF04116">
    <property type="entry name" value="FA_hydroxylase"/>
    <property type="match status" value="1"/>
</dbReference>
<evidence type="ECO:0000256" key="5">
    <source>
        <dbReference type="SAM" id="Phobius"/>
    </source>
</evidence>
<keyword evidence="2 5" id="KW-0812">Transmembrane</keyword>
<dbReference type="OrthoDB" id="408954at2759"/>
<evidence type="ECO:0000313" key="8">
    <source>
        <dbReference type="Proteomes" id="UP000320333"/>
    </source>
</evidence>
<feature type="transmembrane region" description="Helical" evidence="5">
    <location>
        <begin position="99"/>
        <end position="121"/>
    </location>
</feature>
<dbReference type="STRING" id="246404.A0A507FSE4"/>
<dbReference type="InterPro" id="IPR006694">
    <property type="entry name" value="Fatty_acid_hydroxylase"/>
</dbReference>
<comment type="subcellular location">
    <subcellularLocation>
        <location evidence="1">Membrane</location>
    </subcellularLocation>
</comment>
<dbReference type="EMBL" id="QEAP01000013">
    <property type="protein sequence ID" value="TPX77827.1"/>
    <property type="molecule type" value="Genomic_DNA"/>
</dbReference>
<evidence type="ECO:0000313" key="7">
    <source>
        <dbReference type="EMBL" id="TPX77827.1"/>
    </source>
</evidence>
<feature type="transmembrane region" description="Helical" evidence="5">
    <location>
        <begin position="207"/>
        <end position="230"/>
    </location>
</feature>
<evidence type="ECO:0000256" key="4">
    <source>
        <dbReference type="ARBA" id="ARBA00023136"/>
    </source>
</evidence>
<evidence type="ECO:0000256" key="2">
    <source>
        <dbReference type="ARBA" id="ARBA00022692"/>
    </source>
</evidence>
<evidence type="ECO:0000259" key="6">
    <source>
        <dbReference type="Pfam" id="PF04116"/>
    </source>
</evidence>
<dbReference type="GO" id="GO:0008610">
    <property type="term" value="P:lipid biosynthetic process"/>
    <property type="evidence" value="ECO:0007669"/>
    <property type="project" value="InterPro"/>
</dbReference>
<keyword evidence="8" id="KW-1185">Reference proteome</keyword>
<evidence type="ECO:0000256" key="1">
    <source>
        <dbReference type="ARBA" id="ARBA00004370"/>
    </source>
</evidence>
<keyword evidence="3 5" id="KW-1133">Transmembrane helix</keyword>
<gene>
    <name evidence="7" type="ORF">CcCBS67573_g00876</name>
</gene>
<feature type="domain" description="Fatty acid hydroxylase" evidence="6">
    <location>
        <begin position="141"/>
        <end position="263"/>
    </location>
</feature>
<feature type="transmembrane region" description="Helical" evidence="5">
    <location>
        <begin position="47"/>
        <end position="67"/>
    </location>
</feature>
<reference evidence="7 8" key="1">
    <citation type="journal article" date="2019" name="Sci. Rep.">
        <title>Comparative genomics of chytrid fungi reveal insights into the obligate biotrophic and pathogenic lifestyle of Synchytrium endobioticum.</title>
        <authorList>
            <person name="van de Vossenberg B.T.L.H."/>
            <person name="Warris S."/>
            <person name="Nguyen H.D.T."/>
            <person name="van Gent-Pelzer M.P.E."/>
            <person name="Joly D.L."/>
            <person name="van de Geest H.C."/>
            <person name="Bonants P.J.M."/>
            <person name="Smith D.S."/>
            <person name="Levesque C.A."/>
            <person name="van der Lee T.A.J."/>
        </authorList>
    </citation>
    <scope>NUCLEOTIDE SEQUENCE [LARGE SCALE GENOMIC DNA]</scope>
    <source>
        <strain evidence="7 8">CBS 675.73</strain>
    </source>
</reference>
<name>A0A507FSE4_9FUNG</name>
<proteinExistence type="predicted"/>